<evidence type="ECO:0000313" key="2">
    <source>
        <dbReference type="EMBL" id="TXD71226.1"/>
    </source>
</evidence>
<organism evidence="2 3">
    <name type="scientific">Aequorivita antarctica</name>
    <dbReference type="NCBI Taxonomy" id="153266"/>
    <lineage>
        <taxon>Bacteria</taxon>
        <taxon>Pseudomonadati</taxon>
        <taxon>Bacteroidota</taxon>
        <taxon>Flavobacteriia</taxon>
        <taxon>Flavobacteriales</taxon>
        <taxon>Flavobacteriaceae</taxon>
        <taxon>Aequorivita</taxon>
    </lineage>
</organism>
<evidence type="ECO:0000313" key="3">
    <source>
        <dbReference type="Proteomes" id="UP000321497"/>
    </source>
</evidence>
<evidence type="ECO:0000259" key="1">
    <source>
        <dbReference type="Pfam" id="PF12081"/>
    </source>
</evidence>
<gene>
    <name evidence="2" type="ORF">ESU54_17575</name>
</gene>
<dbReference type="OrthoDB" id="9804377at2"/>
<dbReference type="Pfam" id="PF12081">
    <property type="entry name" value="GldM_1st"/>
    <property type="match status" value="1"/>
</dbReference>
<sequence>MKKNLFYLIAITLIACTEKQKSDSDFEKDFGMYTVLLNDIDYHAFYIEKQIEFELSNLNTPDSELQTVDSITKLYIANIDKILTEFQSDLLINDSTITDNQKILMSSDRVSEYFFKNDSVSSKGENFKKMTNEYSSELLKYVKYPIYQRRVIGGLKTDFIENRDNSKNERLSYIFYNTPLIGAITYLKLLKKNALEYEFQIVAKKTSCQHQL</sequence>
<name>A0A5C6YVZ5_9FLAO</name>
<keyword evidence="3" id="KW-1185">Reference proteome</keyword>
<dbReference type="EMBL" id="VORT01000031">
    <property type="protein sequence ID" value="TXD71226.1"/>
    <property type="molecule type" value="Genomic_DNA"/>
</dbReference>
<protein>
    <recommendedName>
        <fullName evidence="1">Gliding motility-associated protein GldM N-terminal domain-containing protein</fullName>
    </recommendedName>
</protein>
<reference evidence="2 3" key="1">
    <citation type="submission" date="2019-08" db="EMBL/GenBank/DDBJ databases">
        <title>Genome of Aequorivita antarctica SW49 (type strain).</title>
        <authorList>
            <person name="Bowman J.P."/>
        </authorList>
    </citation>
    <scope>NUCLEOTIDE SEQUENCE [LARGE SCALE GENOMIC DNA]</scope>
    <source>
        <strain evidence="2 3">SW49</strain>
    </source>
</reference>
<dbReference type="AlphaFoldDB" id="A0A5C6YVZ5"/>
<feature type="domain" description="Gliding motility-associated protein GldM N-terminal" evidence="1">
    <location>
        <begin position="63"/>
        <end position="203"/>
    </location>
</feature>
<dbReference type="InterPro" id="IPR022720">
    <property type="entry name" value="Motility-assoc_prot_GldM_N"/>
</dbReference>
<dbReference type="RefSeq" id="WP_111845843.1">
    <property type="nucleotide sequence ID" value="NZ_UEGI01000028.1"/>
</dbReference>
<comment type="caution">
    <text evidence="2">The sequence shown here is derived from an EMBL/GenBank/DDBJ whole genome shotgun (WGS) entry which is preliminary data.</text>
</comment>
<proteinExistence type="predicted"/>
<dbReference type="Proteomes" id="UP000321497">
    <property type="component" value="Unassembled WGS sequence"/>
</dbReference>
<accession>A0A5C6YVZ5</accession>
<dbReference type="PROSITE" id="PS51257">
    <property type="entry name" value="PROKAR_LIPOPROTEIN"/>
    <property type="match status" value="1"/>
</dbReference>